<comment type="caution">
    <text evidence="2">The sequence shown here is derived from an EMBL/GenBank/DDBJ whole genome shotgun (WGS) entry which is preliminary data.</text>
</comment>
<evidence type="ECO:0000313" key="3">
    <source>
        <dbReference type="Proteomes" id="UP000285757"/>
    </source>
</evidence>
<reference evidence="2 3" key="1">
    <citation type="submission" date="2016-10" db="EMBL/GenBank/DDBJ databases">
        <title>Comparative genome analysis of multiple Pseudomonas spp. focuses on biocontrol and plant growth promoting traits.</title>
        <authorList>
            <person name="Tao X.-Y."/>
            <person name="Taylor C.G."/>
        </authorList>
    </citation>
    <scope>NUCLEOTIDE SEQUENCE [LARGE SCALE GENOMIC DNA]</scope>
    <source>
        <strain evidence="2 3">24D3</strain>
    </source>
</reference>
<gene>
    <name evidence="2" type="ORF">BK671_03865</name>
</gene>
<dbReference type="Proteomes" id="UP000285757">
    <property type="component" value="Unassembled WGS sequence"/>
</dbReference>
<evidence type="ECO:0000313" key="2">
    <source>
        <dbReference type="EMBL" id="RON71311.1"/>
    </source>
</evidence>
<dbReference type="InterPro" id="IPR013783">
    <property type="entry name" value="Ig-like_fold"/>
</dbReference>
<dbReference type="Gene3D" id="2.60.40.10">
    <property type="entry name" value="Immunoglobulins"/>
    <property type="match status" value="1"/>
</dbReference>
<dbReference type="InterPro" id="IPR018003">
    <property type="entry name" value="Insecticidal_toxin/plasmid_vir"/>
</dbReference>
<name>A0A423LSM8_PSEFL</name>
<dbReference type="Pfam" id="PF03538">
    <property type="entry name" value="VRP1"/>
    <property type="match status" value="1"/>
</dbReference>
<keyword evidence="1" id="KW-0843">Virulence</keyword>
<dbReference type="EMBL" id="MOBU01000003">
    <property type="protein sequence ID" value="RON71311.1"/>
    <property type="molecule type" value="Genomic_DNA"/>
</dbReference>
<organism evidence="2 3">
    <name type="scientific">Pseudomonas fluorescens</name>
    <dbReference type="NCBI Taxonomy" id="294"/>
    <lineage>
        <taxon>Bacteria</taxon>
        <taxon>Pseudomonadati</taxon>
        <taxon>Pseudomonadota</taxon>
        <taxon>Gammaproteobacteria</taxon>
        <taxon>Pseudomonadales</taxon>
        <taxon>Pseudomonadaceae</taxon>
        <taxon>Pseudomonas</taxon>
    </lineage>
</organism>
<dbReference type="RefSeq" id="WP_123530061.1">
    <property type="nucleotide sequence ID" value="NZ_MOBU01000003.1"/>
</dbReference>
<dbReference type="AlphaFoldDB" id="A0A423LSM8"/>
<evidence type="ECO:0000256" key="1">
    <source>
        <dbReference type="ARBA" id="ARBA00023026"/>
    </source>
</evidence>
<proteinExistence type="predicted"/>
<protein>
    <submittedName>
        <fullName evidence="2">Virulence plasmid 28 protein</fullName>
    </submittedName>
</protein>
<sequence length="1236" mass="136301">MADSPRPSVELFDELFEAERLVQDAGLNQLRSYLAQDGSIFPLVEKGVQGLVREYQLNADDARQFLHRANSMATYVRRQFIEQTLRGGNRAHPQPKVGLLAMVNGPMYEKVFPTDFDAMCPPGALESYWSPAAYLIDLLRWIRDNIDSTGLQKDIYRLHQRRHDLKPMRVDMNAVYQLVSSVDITVSVLETFIKAQKQDGSIEDALYTARYPNGLPYYQHWVTLDGVASANGLSVGDFARTVELSYPWFVQSKSWTDRAERALAHASRLGPYQRQLLTEAGPEPAGQVKFYQDNYGAGEGWKNLKQVPIFGAQTKLDTPGIERLLSIRDFAPERSLNVSYATAAPNEPESGRSGSVYLNKNAHPAVHIRISEDVPAAVHSLVSEDPPATVYELSAQPDDVPGLDRYDRMNRMVRLCNWLELSSDSVDVLLVAAIRAEVRGGATAGQWWISKNTVHALGLYRTLHERYNCTAAEFAVFLDELGVYGRGAALSQFDQVFNNQGAYREAFKLDDAPFPVMPAPGEANLTINQLCFGLGIDPQTYQYLALTVAKAHGLTDTLERSAPIISSFYRLVKLPRLLNMTPVEGVLMLTLVGGEDWLNGLAGPPKINASADDTPDVLNLIDAMQAFAQWCEQARLPVLWVLQHVAQAQPAGDATEQDLQFFDQIHNLLPMALFSNANLLMAGVPPAGPASWMDFLASSADSLDPVIDANGLVLAAVGTPEQYLIFARARLARAIDDALGKIDDTVRAALVETMLSVLLQARDAQVSLVRETLSVYAGVAVDRAILVLNWANSTVYQLLQQVNQRPDLSPDVSRRASNEPADPLLTLLADVRRRADVVNTLDLSTGLLQDYLEYGHLAWIGQADKHVLSVRTLYYLSVLTRAFGMSQLPAQKLLTYLRRVNHLPADADLSVDATRLAEQAAAIMLAEFFGWSVQEVRECVSHILGVGLKVLKNLSQLDLLMRVRALSANSGMEAQTIIKVGTLSEDVDLSAYAEAAELALLSETRSRAPVAQLASDLNQLVTITCVPDNTDVIAGKPGEKVTFTVTLKDAADEPLSSVTVYWQTKLGHIETKKTQVDGTLKAEYFPGKVMGTDTPRYWLDMFEPKTAQSINIIADHLNLQFPLALMSSVPRDSVPTGQDVELYAGLMDRFGNKGRDMLVTWAAVNVNLDDDPDAPMLPAILPTIRPANGFTDQDGLTRVFVSSAYSGTFVFRVLSQSSNQWVDFPPVTFEAFANKQ</sequence>
<accession>A0A423LSM8</accession>